<feature type="compositionally biased region" description="Basic and acidic residues" evidence="2">
    <location>
        <begin position="307"/>
        <end position="319"/>
    </location>
</feature>
<organism evidence="4 5">
    <name type="scientific">Haemonchus contortus</name>
    <name type="common">Barber pole worm</name>
    <dbReference type="NCBI Taxonomy" id="6289"/>
    <lineage>
        <taxon>Eukaryota</taxon>
        <taxon>Metazoa</taxon>
        <taxon>Ecdysozoa</taxon>
        <taxon>Nematoda</taxon>
        <taxon>Chromadorea</taxon>
        <taxon>Rhabditida</taxon>
        <taxon>Rhabditina</taxon>
        <taxon>Rhabditomorpha</taxon>
        <taxon>Strongyloidea</taxon>
        <taxon>Trichostrongylidae</taxon>
        <taxon>Haemonchus</taxon>
    </lineage>
</organism>
<dbReference type="InterPro" id="IPR012388">
    <property type="entry name" value="CABLES1/2"/>
</dbReference>
<reference evidence="5" key="1">
    <citation type="submission" date="2020-12" db="UniProtKB">
        <authorList>
            <consortium name="WormBaseParasite"/>
        </authorList>
    </citation>
    <scope>IDENTIFICATION</scope>
    <source>
        <strain evidence="5">MHco3</strain>
    </source>
</reference>
<dbReference type="Pfam" id="PF00134">
    <property type="entry name" value="Cyclin_N"/>
    <property type="match status" value="1"/>
</dbReference>
<feature type="compositionally biased region" description="Basic and acidic residues" evidence="2">
    <location>
        <begin position="143"/>
        <end position="154"/>
    </location>
</feature>
<evidence type="ECO:0000256" key="1">
    <source>
        <dbReference type="RuleBase" id="RU000383"/>
    </source>
</evidence>
<keyword evidence="4" id="KW-1185">Reference proteome</keyword>
<feature type="domain" description="Cyclin-like" evidence="3">
    <location>
        <begin position="380"/>
        <end position="459"/>
    </location>
</feature>
<dbReference type="InterPro" id="IPR036915">
    <property type="entry name" value="Cyclin-like_sf"/>
</dbReference>
<evidence type="ECO:0000259" key="3">
    <source>
        <dbReference type="SMART" id="SM00385"/>
    </source>
</evidence>
<dbReference type="CDD" id="cd20556">
    <property type="entry name" value="CYCLIN_CABLES"/>
    <property type="match status" value="1"/>
</dbReference>
<dbReference type="OMA" id="DVIYSMT"/>
<dbReference type="InterPro" id="IPR006671">
    <property type="entry name" value="Cyclin_N"/>
</dbReference>
<dbReference type="Gene3D" id="1.10.472.10">
    <property type="entry name" value="Cyclin-like"/>
    <property type="match status" value="1"/>
</dbReference>
<feature type="compositionally biased region" description="Polar residues" evidence="2">
    <location>
        <begin position="276"/>
        <end position="291"/>
    </location>
</feature>
<keyword evidence="1" id="KW-0195">Cyclin</keyword>
<dbReference type="GO" id="GO:0051726">
    <property type="term" value="P:regulation of cell cycle"/>
    <property type="evidence" value="ECO:0007669"/>
    <property type="project" value="InterPro"/>
</dbReference>
<dbReference type="PANTHER" id="PTHR22896">
    <property type="entry name" value="CDK5 AND ABL1 ENZYME SUBSTRATE 1"/>
    <property type="match status" value="1"/>
</dbReference>
<protein>
    <submittedName>
        <fullName evidence="5">CYCLIN domain-containing protein</fullName>
    </submittedName>
</protein>
<dbReference type="AlphaFoldDB" id="A0A7I4Y1C5"/>
<evidence type="ECO:0000313" key="4">
    <source>
        <dbReference type="Proteomes" id="UP000025227"/>
    </source>
</evidence>
<name>A0A7I4Y1C5_HAECO</name>
<dbReference type="SMART" id="SM00385">
    <property type="entry name" value="CYCLIN"/>
    <property type="match status" value="1"/>
</dbReference>
<dbReference type="InterPro" id="IPR013763">
    <property type="entry name" value="Cyclin-like_dom"/>
</dbReference>
<dbReference type="Proteomes" id="UP000025227">
    <property type="component" value="Unplaced"/>
</dbReference>
<dbReference type="OrthoDB" id="5353095at2759"/>
<dbReference type="WBParaSite" id="HCON_00032230-00001">
    <property type="protein sequence ID" value="HCON_00032230-00001"/>
    <property type="gene ID" value="HCON_00032230"/>
</dbReference>
<evidence type="ECO:0000313" key="5">
    <source>
        <dbReference type="WBParaSite" id="HCON_00032230-00001"/>
    </source>
</evidence>
<dbReference type="SUPFAM" id="SSF47954">
    <property type="entry name" value="Cyclin-like"/>
    <property type="match status" value="1"/>
</dbReference>
<comment type="similarity">
    <text evidence="1">Belongs to the cyclin family.</text>
</comment>
<dbReference type="PANTHER" id="PTHR22896:SF0">
    <property type="entry name" value="CYCLIN N-TERMINAL DOMAIN-CONTAINING PROTEIN"/>
    <property type="match status" value="1"/>
</dbReference>
<accession>A0A7I4Y1C5</accession>
<feature type="compositionally biased region" description="Basic and acidic residues" evidence="2">
    <location>
        <begin position="266"/>
        <end position="275"/>
    </location>
</feature>
<proteinExistence type="inferred from homology"/>
<evidence type="ECO:0000256" key="2">
    <source>
        <dbReference type="SAM" id="MobiDB-lite"/>
    </source>
</evidence>
<sequence length="491" mass="55170">MKSGVGDYHLLVAHNFLSNISLDGSHEDTKLRMFNRRHCESAESHAKVPPTGDDASVLSILCTDEDEVPLLEAKILSATALGRSGSPVSLSKMTARKKRPLKKLSMVQRFVKMISSDDLVDREGTADEDIAMSSLAESRQKKKSEDKSFEDDRPISPASVSQFGFFRRLRTSLAKDERSFLCASSGASLTVSHFPFHTSARSRSRLRHSRSSIGSTERLHQNISEDSIDELRPFDFKEVEYVTFEQLGWKLRRSSLSLGGVAWKSPSKEERKANEHQQGMATASDGSSSAKRATESIDEVTVEEDSDKPVADDSRRGEYDPSMLDDILSASRTMVRSIGFVSVGKVFASPQAMKATLNETFAEMFPNVQLTYSKLRSIKRDMWIIAQECDVDEYTVAHAFIYYERIVIKGMISKYNRKLVAGVALLVAVKLNDYKKPDIVRVLECTEEKLRISRREMLSFELPLCSALQFDLFPPAHHVEPHLHKIVFGIF</sequence>
<feature type="region of interest" description="Disordered" evidence="2">
    <location>
        <begin position="263"/>
        <end position="319"/>
    </location>
</feature>
<feature type="region of interest" description="Disordered" evidence="2">
    <location>
        <begin position="130"/>
        <end position="155"/>
    </location>
</feature>
<feature type="compositionally biased region" description="Acidic residues" evidence="2">
    <location>
        <begin position="296"/>
        <end position="306"/>
    </location>
</feature>